<comment type="subcellular location">
    <subcellularLocation>
        <location evidence="4">Golgi apparatus</location>
    </subcellularLocation>
    <subcellularLocation>
        <location evidence="2">Membrane</location>
        <topology evidence="2">Single-pass membrane protein</topology>
    </subcellularLocation>
    <subcellularLocation>
        <location evidence="3">Mitochondrion</location>
    </subcellularLocation>
</comment>
<evidence type="ECO:0000256" key="4">
    <source>
        <dbReference type="ARBA" id="ARBA00004555"/>
    </source>
</evidence>
<evidence type="ECO:0000256" key="6">
    <source>
        <dbReference type="ARBA" id="ARBA00022989"/>
    </source>
</evidence>
<evidence type="ECO:0000256" key="9">
    <source>
        <dbReference type="ARBA" id="ARBA00023136"/>
    </source>
</evidence>
<feature type="transmembrane region" description="Helical" evidence="11">
    <location>
        <begin position="20"/>
        <end position="42"/>
    </location>
</feature>
<dbReference type="EMBL" id="VXIV02001789">
    <property type="protein sequence ID" value="KAF6029741.1"/>
    <property type="molecule type" value="Genomic_DNA"/>
</dbReference>
<dbReference type="PANTHER" id="PTHR21425">
    <property type="entry name" value="NICE-3"/>
    <property type="match status" value="1"/>
</dbReference>
<evidence type="ECO:0000256" key="7">
    <source>
        <dbReference type="ARBA" id="ARBA00023034"/>
    </source>
</evidence>
<accession>A0A7J7JVL0</accession>
<reference evidence="12" key="1">
    <citation type="submission" date="2020-06" db="EMBL/GenBank/DDBJ databases">
        <title>Draft genome of Bugula neritina, a colonial animal packing powerful symbionts and potential medicines.</title>
        <authorList>
            <person name="Rayko M."/>
        </authorList>
    </citation>
    <scope>NUCLEOTIDE SEQUENCE [LARGE SCALE GENOMIC DNA]</scope>
    <source>
        <strain evidence="12">Kwan_BN1</strain>
    </source>
</reference>
<evidence type="ECO:0000256" key="1">
    <source>
        <dbReference type="ARBA" id="ARBA00002620"/>
    </source>
</evidence>
<feature type="compositionally biased region" description="Acidic residues" evidence="10">
    <location>
        <begin position="265"/>
        <end position="275"/>
    </location>
</feature>
<keyword evidence="9 11" id="KW-0472">Membrane</keyword>
<dbReference type="Pfam" id="PF07406">
    <property type="entry name" value="NICE-3"/>
    <property type="match status" value="1"/>
</dbReference>
<evidence type="ECO:0000256" key="2">
    <source>
        <dbReference type="ARBA" id="ARBA00004167"/>
    </source>
</evidence>
<comment type="caution">
    <text evidence="12">The sequence shown here is derived from an EMBL/GenBank/DDBJ whole genome shotgun (WGS) entry which is preliminary data.</text>
</comment>
<protein>
    <submittedName>
        <fullName evidence="12">Uncharacterized protein</fullName>
    </submittedName>
</protein>
<feature type="region of interest" description="Disordered" evidence="10">
    <location>
        <begin position="252"/>
        <end position="275"/>
    </location>
</feature>
<dbReference type="GO" id="GO:0005739">
    <property type="term" value="C:mitochondrion"/>
    <property type="evidence" value="ECO:0007669"/>
    <property type="project" value="UniProtKB-SubCell"/>
</dbReference>
<evidence type="ECO:0000313" key="13">
    <source>
        <dbReference type="Proteomes" id="UP000593567"/>
    </source>
</evidence>
<evidence type="ECO:0000256" key="10">
    <source>
        <dbReference type="SAM" id="MobiDB-lite"/>
    </source>
</evidence>
<dbReference type="PANTHER" id="PTHR21425:SF2">
    <property type="entry name" value="PROTEIN C1ORF43"/>
    <property type="match status" value="1"/>
</dbReference>
<dbReference type="AlphaFoldDB" id="A0A7J7JVL0"/>
<evidence type="ECO:0000313" key="12">
    <source>
        <dbReference type="EMBL" id="KAF6029741.1"/>
    </source>
</evidence>
<dbReference type="OrthoDB" id="5960253at2759"/>
<name>A0A7J7JVL0_BUGNE</name>
<keyword evidence="5 11" id="KW-0812">Transmembrane</keyword>
<dbReference type="InterPro" id="IPR010876">
    <property type="entry name" value="C1orf43"/>
</dbReference>
<gene>
    <name evidence="12" type="ORF">EB796_011949</name>
</gene>
<evidence type="ECO:0000256" key="8">
    <source>
        <dbReference type="ARBA" id="ARBA00023128"/>
    </source>
</evidence>
<dbReference type="GO" id="GO:0016020">
    <property type="term" value="C:membrane"/>
    <property type="evidence" value="ECO:0007669"/>
    <property type="project" value="UniProtKB-SubCell"/>
</dbReference>
<evidence type="ECO:0000256" key="3">
    <source>
        <dbReference type="ARBA" id="ARBA00004173"/>
    </source>
</evidence>
<keyword evidence="13" id="KW-1185">Reference proteome</keyword>
<dbReference type="Proteomes" id="UP000593567">
    <property type="component" value="Unassembled WGS sequence"/>
</dbReference>
<keyword evidence="6 11" id="KW-1133">Transmembrane helix</keyword>
<organism evidence="12 13">
    <name type="scientific">Bugula neritina</name>
    <name type="common">Brown bryozoan</name>
    <name type="synonym">Sertularia neritina</name>
    <dbReference type="NCBI Taxonomy" id="10212"/>
    <lineage>
        <taxon>Eukaryota</taxon>
        <taxon>Metazoa</taxon>
        <taxon>Spiralia</taxon>
        <taxon>Lophotrochozoa</taxon>
        <taxon>Bryozoa</taxon>
        <taxon>Gymnolaemata</taxon>
        <taxon>Cheilostomatida</taxon>
        <taxon>Flustrina</taxon>
        <taxon>Buguloidea</taxon>
        <taxon>Bugulidae</taxon>
        <taxon>Bugula</taxon>
    </lineage>
</organism>
<evidence type="ECO:0000256" key="11">
    <source>
        <dbReference type="SAM" id="Phobius"/>
    </source>
</evidence>
<sequence length="275" mass="31355">MDVNDVTSKSNPAEPHKFATLMNLILVIAIGILVVAVMIIMIQRQIMRFSLKSKTDQHAPICYNAPKKMKEEAKRRLYRTVDIGHKPTLLHSDAMTHSTTATNTESIPYLHRMKALHACKLLETKLAKDKSFSYNAPEGFDVFLRNNIHLFPLQQTRIDEFYSLYRHARHEPKPFGKADHDRMVLIITEMTNVVQGARRRTIQMRNIRPIADIDEITDEALPSVSRAPSSQFKLPIRDAVIGLAGKVFKKSKSKQDYQSVPSTESMDDINETTQL</sequence>
<dbReference type="GO" id="GO:0005794">
    <property type="term" value="C:Golgi apparatus"/>
    <property type="evidence" value="ECO:0007669"/>
    <property type="project" value="UniProtKB-SubCell"/>
</dbReference>
<comment type="function">
    <text evidence="1">General regulator of phagocytosis. Required to uptake Gram negative bacterium by macrophages.</text>
</comment>
<keyword evidence="7" id="KW-0333">Golgi apparatus</keyword>
<evidence type="ECO:0000256" key="5">
    <source>
        <dbReference type="ARBA" id="ARBA00022692"/>
    </source>
</evidence>
<keyword evidence="8" id="KW-0496">Mitochondrion</keyword>
<proteinExistence type="predicted"/>